<dbReference type="GO" id="GO:0000155">
    <property type="term" value="F:phosphorelay sensor kinase activity"/>
    <property type="evidence" value="ECO:0007669"/>
    <property type="project" value="InterPro"/>
</dbReference>
<dbReference type="PRINTS" id="PR00344">
    <property type="entry name" value="BCTRLSENSOR"/>
</dbReference>
<dbReference type="InterPro" id="IPR005467">
    <property type="entry name" value="His_kinase_dom"/>
</dbReference>
<dbReference type="InterPro" id="IPR000014">
    <property type="entry name" value="PAS"/>
</dbReference>
<keyword evidence="3 9" id="KW-0597">Phosphoprotein</keyword>
<dbReference type="SMART" id="SM00388">
    <property type="entry name" value="HisKA"/>
    <property type="match status" value="1"/>
</dbReference>
<dbReference type="Proteomes" id="UP000006365">
    <property type="component" value="Chromosome"/>
</dbReference>
<dbReference type="InterPro" id="IPR036097">
    <property type="entry name" value="HisK_dim/P_sf"/>
</dbReference>
<dbReference type="PANTHER" id="PTHR43065:SF42">
    <property type="entry name" value="TWO-COMPONENT SENSOR PPRA"/>
    <property type="match status" value="1"/>
</dbReference>
<feature type="domain" description="Response regulatory" evidence="12">
    <location>
        <begin position="877"/>
        <end position="993"/>
    </location>
</feature>
<evidence type="ECO:0000313" key="15">
    <source>
        <dbReference type="EMBL" id="ADW18558.1"/>
    </source>
</evidence>
<dbReference type="InterPro" id="IPR013656">
    <property type="entry name" value="PAS_4"/>
</dbReference>
<dbReference type="Gene3D" id="3.30.450.40">
    <property type="match status" value="1"/>
</dbReference>
<dbReference type="CDD" id="cd00130">
    <property type="entry name" value="PAS"/>
    <property type="match status" value="3"/>
</dbReference>
<evidence type="ECO:0000256" key="2">
    <source>
        <dbReference type="ARBA" id="ARBA00012438"/>
    </source>
</evidence>
<dbReference type="RefSeq" id="WP_015725095.1">
    <property type="nucleotide sequence ID" value="NC_014972.1"/>
</dbReference>
<feature type="modified residue" description="4-aspartylphosphate" evidence="9">
    <location>
        <position position="928"/>
    </location>
</feature>
<evidence type="ECO:0000256" key="4">
    <source>
        <dbReference type="ARBA" id="ARBA00022679"/>
    </source>
</evidence>
<keyword evidence="6 15" id="KW-0418">Kinase</keyword>
<evidence type="ECO:0000256" key="1">
    <source>
        <dbReference type="ARBA" id="ARBA00000085"/>
    </source>
</evidence>
<dbReference type="InterPro" id="IPR004358">
    <property type="entry name" value="Sig_transdc_His_kin-like_C"/>
</dbReference>
<dbReference type="EC" id="2.7.13.3" evidence="2"/>
<dbReference type="InterPro" id="IPR029016">
    <property type="entry name" value="GAF-like_dom_sf"/>
</dbReference>
<dbReference type="KEGG" id="dpr:Despr_2417"/>
<dbReference type="InterPro" id="IPR011006">
    <property type="entry name" value="CheY-like_superfamily"/>
</dbReference>
<dbReference type="InterPro" id="IPR003594">
    <property type="entry name" value="HATPase_dom"/>
</dbReference>
<sequence>MNDQSNPEPAELDSLQEFSELKERELQLRTTSENMKQLFELAPFGYQSLDEDGCLVEVNQTWLDTLGWSRKEVIGKSFAEFLHPDWRPFFAENFPLFKELGVVTSVEFDMLRQDGSVISVSCDGRIGRDPEGNFRQTHCFFRDITDHKKAESYRELSRKILQILSGLGTLPESIHRILEVLKQGTKFDAVGIRLKEGEDFPFYAQRGFSDNFLQHENSLLEYTKDGAIYRNKDGKAQLACACGLVLSGRFDSVKPYFTSGGSFWVNDSLVLLDIAPETDPRFHPRNQCVFNGYASFALIPIRVKEEIVGLIHFSNKQKGSFSRSSIALLENIASHIGEALLNKQAEAALQEERKRLTDIIDFLPDATFAIDRDGTIIIWNKAIEKMTGLSATDMLGKGDYAYTVPFYGEARPQLIDLIFEDNDDVASLYPNIVREGETLTTEVFCKALYNGKKGAWVYAKASPLHDQSGKIIGAIESIRDITDKKFTEEKLKKSVAWFKALFNATSDSVILVRPCGTILDLNENAARRRSLCADGMRGQNIFDFLPGESSEMRRKAIDQILYERRLVQYDESREDKYYRVRLFPILDNQGDVVQVASFSRDITENKKAEEEKRKLQTQLIQSQKMEAIGTLAGGIAHDFNNILGAILGYTEMAREIISLDPMASKYLDRVNEAANRASDLVKQILEFSRQVESKRVSLFPIYIVKEAIKLLRPSLPSTILIRQNLETSVWPIIADPTQVHQILVNLCTNAFHAMEKTGGVLEITLQNRELVESDVQHLSEIQPGKFVELAVRDTGDGISSEIRDKIFDPFFTTKSVGKGTGMGLSIVHGIVTSHEGFIICDSERGKGTVFRVYFPAVERMESQRPMAVELDPSGVERILFVDDEEILVELGVLMLEQQGYKVTGRTNSLDALVTFQNHPESFDAVITDQTMPGLTGSDLALKILQIRPNIPIILCTGYSNLISEEKAKLLGIKGFAMKPLVKKEIASLLRKLLDQTKANRK</sequence>
<gene>
    <name evidence="15" type="ordered locus">Despr_2417</name>
</gene>
<feature type="domain" description="PAS" evidence="13">
    <location>
        <begin position="352"/>
        <end position="397"/>
    </location>
</feature>
<comment type="catalytic activity">
    <reaction evidence="1">
        <text>ATP + protein L-histidine = ADP + protein N-phospho-L-histidine.</text>
        <dbReference type="EC" id="2.7.13.3"/>
    </reaction>
</comment>
<dbReference type="NCBIfam" id="TIGR00229">
    <property type="entry name" value="sensory_box"/>
    <property type="match status" value="3"/>
</dbReference>
<evidence type="ECO:0000259" key="11">
    <source>
        <dbReference type="PROSITE" id="PS50109"/>
    </source>
</evidence>
<dbReference type="PANTHER" id="PTHR43065">
    <property type="entry name" value="SENSOR HISTIDINE KINASE"/>
    <property type="match status" value="1"/>
</dbReference>
<keyword evidence="5" id="KW-0547">Nucleotide-binding</keyword>
<keyword evidence="10" id="KW-0175">Coiled coil</keyword>
<feature type="domain" description="PAS" evidence="13">
    <location>
        <begin position="31"/>
        <end position="85"/>
    </location>
</feature>
<evidence type="ECO:0000256" key="7">
    <source>
        <dbReference type="ARBA" id="ARBA00022840"/>
    </source>
</evidence>
<dbReference type="InterPro" id="IPR013767">
    <property type="entry name" value="PAS_fold"/>
</dbReference>
<dbReference type="SUPFAM" id="SSF52172">
    <property type="entry name" value="CheY-like"/>
    <property type="match status" value="1"/>
</dbReference>
<dbReference type="InterPro" id="IPR000700">
    <property type="entry name" value="PAS-assoc_C"/>
</dbReference>
<dbReference type="Gene3D" id="3.30.450.20">
    <property type="entry name" value="PAS domain"/>
    <property type="match status" value="3"/>
</dbReference>
<keyword evidence="8" id="KW-0902">Two-component regulatory system</keyword>
<evidence type="ECO:0000256" key="3">
    <source>
        <dbReference type="ARBA" id="ARBA00022553"/>
    </source>
</evidence>
<organism evidence="15 16">
    <name type="scientific">Desulfobulbus propionicus (strain ATCC 33891 / DSM 2032 / VKM B-1956 / 1pr3)</name>
    <dbReference type="NCBI Taxonomy" id="577650"/>
    <lineage>
        <taxon>Bacteria</taxon>
        <taxon>Pseudomonadati</taxon>
        <taxon>Thermodesulfobacteriota</taxon>
        <taxon>Desulfobulbia</taxon>
        <taxon>Desulfobulbales</taxon>
        <taxon>Desulfobulbaceae</taxon>
        <taxon>Desulfobulbus</taxon>
    </lineage>
</organism>
<dbReference type="Pfam" id="PF02518">
    <property type="entry name" value="HATPase_c"/>
    <property type="match status" value="1"/>
</dbReference>
<dbReference type="InterPro" id="IPR001610">
    <property type="entry name" value="PAC"/>
</dbReference>
<dbReference type="InterPro" id="IPR001789">
    <property type="entry name" value="Sig_transdc_resp-reg_receiver"/>
</dbReference>
<dbReference type="SMART" id="SM00091">
    <property type="entry name" value="PAS"/>
    <property type="match status" value="3"/>
</dbReference>
<evidence type="ECO:0000313" key="16">
    <source>
        <dbReference type="Proteomes" id="UP000006365"/>
    </source>
</evidence>
<dbReference type="SMART" id="SM00086">
    <property type="entry name" value="PAC"/>
    <property type="match status" value="3"/>
</dbReference>
<dbReference type="EMBL" id="CP002364">
    <property type="protein sequence ID" value="ADW18558.1"/>
    <property type="molecule type" value="Genomic_DNA"/>
</dbReference>
<evidence type="ECO:0000259" key="14">
    <source>
        <dbReference type="PROSITE" id="PS50113"/>
    </source>
</evidence>
<evidence type="ECO:0000256" key="8">
    <source>
        <dbReference type="ARBA" id="ARBA00023012"/>
    </source>
</evidence>
<dbReference type="CDD" id="cd00156">
    <property type="entry name" value="REC"/>
    <property type="match status" value="1"/>
</dbReference>
<evidence type="ECO:0000259" key="12">
    <source>
        <dbReference type="PROSITE" id="PS50110"/>
    </source>
</evidence>
<feature type="domain" description="PAC" evidence="14">
    <location>
        <begin position="439"/>
        <end position="493"/>
    </location>
</feature>
<dbReference type="InterPro" id="IPR035965">
    <property type="entry name" value="PAS-like_dom_sf"/>
</dbReference>
<evidence type="ECO:0000259" key="13">
    <source>
        <dbReference type="PROSITE" id="PS50112"/>
    </source>
</evidence>
<dbReference type="Gene3D" id="3.30.565.10">
    <property type="entry name" value="Histidine kinase-like ATPase, C-terminal domain"/>
    <property type="match status" value="1"/>
</dbReference>
<dbReference type="InterPro" id="IPR003018">
    <property type="entry name" value="GAF"/>
</dbReference>
<protein>
    <recommendedName>
        <fullName evidence="2">histidine kinase</fullName>
        <ecNumber evidence="2">2.7.13.3</ecNumber>
    </recommendedName>
</protein>
<evidence type="ECO:0000256" key="6">
    <source>
        <dbReference type="ARBA" id="ARBA00022777"/>
    </source>
</evidence>
<dbReference type="SMART" id="SM00065">
    <property type="entry name" value="GAF"/>
    <property type="match status" value="1"/>
</dbReference>
<feature type="domain" description="PAC" evidence="14">
    <location>
        <begin position="104"/>
        <end position="156"/>
    </location>
</feature>
<dbReference type="Pfam" id="PF00512">
    <property type="entry name" value="HisKA"/>
    <property type="match status" value="1"/>
</dbReference>
<dbReference type="PROSITE" id="PS50110">
    <property type="entry name" value="RESPONSE_REGULATORY"/>
    <property type="match status" value="1"/>
</dbReference>
<evidence type="ECO:0000256" key="5">
    <source>
        <dbReference type="ARBA" id="ARBA00022741"/>
    </source>
</evidence>
<dbReference type="InterPro" id="IPR003661">
    <property type="entry name" value="HisK_dim/P_dom"/>
</dbReference>
<feature type="coiled-coil region" evidence="10">
    <location>
        <begin position="598"/>
        <end position="625"/>
    </location>
</feature>
<dbReference type="PROSITE" id="PS50112">
    <property type="entry name" value="PAS"/>
    <property type="match status" value="2"/>
</dbReference>
<evidence type="ECO:0000256" key="10">
    <source>
        <dbReference type="SAM" id="Coils"/>
    </source>
</evidence>
<reference evidence="15 16" key="1">
    <citation type="journal article" date="2011" name="Stand. Genomic Sci.">
        <title>Complete genome sequence of Desulfobulbus propionicus type strain (1pr3).</title>
        <authorList>
            <person name="Pagani I."/>
            <person name="Lapidus A."/>
            <person name="Nolan M."/>
            <person name="Lucas S."/>
            <person name="Hammon N."/>
            <person name="Deshpande S."/>
            <person name="Cheng J.F."/>
            <person name="Chertkov O."/>
            <person name="Davenport K."/>
            <person name="Tapia R."/>
            <person name="Han C."/>
            <person name="Goodwin L."/>
            <person name="Pitluck S."/>
            <person name="Liolios K."/>
            <person name="Mavromatis K."/>
            <person name="Ivanova N."/>
            <person name="Mikhailova N."/>
            <person name="Pati A."/>
            <person name="Chen A."/>
            <person name="Palaniappan K."/>
            <person name="Land M."/>
            <person name="Hauser L."/>
            <person name="Chang Y.J."/>
            <person name="Jeffries C.D."/>
            <person name="Detter J.C."/>
            <person name="Brambilla E."/>
            <person name="Kannan K.P."/>
            <person name="Djao O.D."/>
            <person name="Rohde M."/>
            <person name="Pukall R."/>
            <person name="Spring S."/>
            <person name="Goker M."/>
            <person name="Sikorski J."/>
            <person name="Woyke T."/>
            <person name="Bristow J."/>
            <person name="Eisen J.A."/>
            <person name="Markowitz V."/>
            <person name="Hugenholtz P."/>
            <person name="Kyrpides N.C."/>
            <person name="Klenk H.P."/>
        </authorList>
    </citation>
    <scope>NUCLEOTIDE SEQUENCE [LARGE SCALE GENOMIC DNA]</scope>
    <source>
        <strain evidence="16">ATCC 33891 / DSM 2032 / 1pr3</strain>
    </source>
</reference>
<dbReference type="SMART" id="SM00387">
    <property type="entry name" value="HATPase_c"/>
    <property type="match status" value="1"/>
</dbReference>
<dbReference type="SMART" id="SM00448">
    <property type="entry name" value="REC"/>
    <property type="match status" value="1"/>
</dbReference>
<accession>A0A7U3YND1</accession>
<dbReference type="InterPro" id="IPR036890">
    <property type="entry name" value="HATPase_C_sf"/>
</dbReference>
<name>A0A7U3YND1_DESPD</name>
<feature type="domain" description="PAC" evidence="14">
    <location>
        <begin position="560"/>
        <end position="614"/>
    </location>
</feature>
<keyword evidence="16" id="KW-1185">Reference proteome</keyword>
<proteinExistence type="predicted"/>
<dbReference type="Gene3D" id="1.10.287.130">
    <property type="match status" value="1"/>
</dbReference>
<dbReference type="PROSITE" id="PS50113">
    <property type="entry name" value="PAC"/>
    <property type="match status" value="3"/>
</dbReference>
<dbReference type="Gene3D" id="3.40.50.2300">
    <property type="match status" value="1"/>
</dbReference>
<evidence type="ECO:0000256" key="9">
    <source>
        <dbReference type="PROSITE-ProRule" id="PRU00169"/>
    </source>
</evidence>
<dbReference type="Pfam" id="PF00989">
    <property type="entry name" value="PAS"/>
    <property type="match status" value="1"/>
</dbReference>
<dbReference type="PROSITE" id="PS50109">
    <property type="entry name" value="HIS_KIN"/>
    <property type="match status" value="1"/>
</dbReference>
<dbReference type="Pfam" id="PF08448">
    <property type="entry name" value="PAS_4"/>
    <property type="match status" value="2"/>
</dbReference>
<dbReference type="SUPFAM" id="SSF55781">
    <property type="entry name" value="GAF domain-like"/>
    <property type="match status" value="1"/>
</dbReference>
<keyword evidence="4" id="KW-0808">Transferase</keyword>
<dbReference type="CDD" id="cd00082">
    <property type="entry name" value="HisKA"/>
    <property type="match status" value="1"/>
</dbReference>
<dbReference type="AlphaFoldDB" id="A0A7U3YND1"/>
<dbReference type="SUPFAM" id="SSF55874">
    <property type="entry name" value="ATPase domain of HSP90 chaperone/DNA topoisomerase II/histidine kinase"/>
    <property type="match status" value="1"/>
</dbReference>
<dbReference type="SUPFAM" id="SSF47384">
    <property type="entry name" value="Homodimeric domain of signal transducing histidine kinase"/>
    <property type="match status" value="1"/>
</dbReference>
<dbReference type="Pfam" id="PF01590">
    <property type="entry name" value="GAF"/>
    <property type="match status" value="1"/>
</dbReference>
<feature type="domain" description="Histidine kinase" evidence="11">
    <location>
        <begin position="634"/>
        <end position="858"/>
    </location>
</feature>
<dbReference type="Pfam" id="PF00072">
    <property type="entry name" value="Response_reg"/>
    <property type="match status" value="1"/>
</dbReference>
<dbReference type="SUPFAM" id="SSF55785">
    <property type="entry name" value="PYP-like sensor domain (PAS domain)"/>
    <property type="match status" value="3"/>
</dbReference>
<dbReference type="GO" id="GO:0006355">
    <property type="term" value="P:regulation of DNA-templated transcription"/>
    <property type="evidence" value="ECO:0007669"/>
    <property type="project" value="InterPro"/>
</dbReference>
<dbReference type="GO" id="GO:0005524">
    <property type="term" value="F:ATP binding"/>
    <property type="evidence" value="ECO:0007669"/>
    <property type="project" value="UniProtKB-KW"/>
</dbReference>
<keyword evidence="7" id="KW-0067">ATP-binding</keyword>